<feature type="compositionally biased region" description="Low complexity" evidence="1">
    <location>
        <begin position="88"/>
        <end position="97"/>
    </location>
</feature>
<evidence type="ECO:0008006" key="5">
    <source>
        <dbReference type="Google" id="ProtNLM"/>
    </source>
</evidence>
<proteinExistence type="predicted"/>
<evidence type="ECO:0000256" key="2">
    <source>
        <dbReference type="SAM" id="SignalP"/>
    </source>
</evidence>
<gene>
    <name evidence="3" type="ORF">GCM10010140_49770</name>
</gene>
<feature type="region of interest" description="Disordered" evidence="1">
    <location>
        <begin position="87"/>
        <end position="118"/>
    </location>
</feature>
<sequence length="118" mass="12100">MRSRLPAVLLLLLSAFVLLPPPGDAHRSADAAPVAWWSGPALHAAADPALHAGADPVLPRLHPARGTPAPPAWPAVLPPIWEPGGTLRPAGIAAGPAPAAPRPRPRRAPARAPPSTTR</sequence>
<keyword evidence="2" id="KW-0732">Signal</keyword>
<organism evidence="3 4">
    <name type="scientific">Streptosporangium pseudovulgare</name>
    <dbReference type="NCBI Taxonomy" id="35765"/>
    <lineage>
        <taxon>Bacteria</taxon>
        <taxon>Bacillati</taxon>
        <taxon>Actinomycetota</taxon>
        <taxon>Actinomycetes</taxon>
        <taxon>Streptosporangiales</taxon>
        <taxon>Streptosporangiaceae</taxon>
        <taxon>Streptosporangium</taxon>
    </lineage>
</organism>
<reference evidence="4" key="1">
    <citation type="journal article" date="2019" name="Int. J. Syst. Evol. Microbiol.">
        <title>The Global Catalogue of Microorganisms (GCM) 10K type strain sequencing project: providing services to taxonomists for standard genome sequencing and annotation.</title>
        <authorList>
            <consortium name="The Broad Institute Genomics Platform"/>
            <consortium name="The Broad Institute Genome Sequencing Center for Infectious Disease"/>
            <person name="Wu L."/>
            <person name="Ma J."/>
        </authorList>
    </citation>
    <scope>NUCLEOTIDE SEQUENCE [LARGE SCALE GENOMIC DNA]</scope>
    <source>
        <strain evidence="4">JCM 3115</strain>
    </source>
</reference>
<accession>A0ABQ2R6N0</accession>
<dbReference type="RefSeq" id="WP_189248880.1">
    <property type="nucleotide sequence ID" value="NZ_BMQJ01000013.1"/>
</dbReference>
<feature type="chain" id="PRO_5045041627" description="Secreted protein" evidence="2">
    <location>
        <begin position="26"/>
        <end position="118"/>
    </location>
</feature>
<name>A0ABQ2R6N0_9ACTN</name>
<evidence type="ECO:0000256" key="1">
    <source>
        <dbReference type="SAM" id="MobiDB-lite"/>
    </source>
</evidence>
<dbReference type="EMBL" id="BMQJ01000013">
    <property type="protein sequence ID" value="GGQ13686.1"/>
    <property type="molecule type" value="Genomic_DNA"/>
</dbReference>
<evidence type="ECO:0000313" key="4">
    <source>
        <dbReference type="Proteomes" id="UP000611554"/>
    </source>
</evidence>
<comment type="caution">
    <text evidence="3">The sequence shown here is derived from an EMBL/GenBank/DDBJ whole genome shotgun (WGS) entry which is preliminary data.</text>
</comment>
<dbReference type="Proteomes" id="UP000611554">
    <property type="component" value="Unassembled WGS sequence"/>
</dbReference>
<evidence type="ECO:0000313" key="3">
    <source>
        <dbReference type="EMBL" id="GGQ13686.1"/>
    </source>
</evidence>
<protein>
    <recommendedName>
        <fullName evidence="5">Secreted protein</fullName>
    </recommendedName>
</protein>
<feature type="signal peptide" evidence="2">
    <location>
        <begin position="1"/>
        <end position="25"/>
    </location>
</feature>
<keyword evidence="4" id="KW-1185">Reference proteome</keyword>